<dbReference type="KEGG" id="psl:Psta_1081"/>
<reference evidence="3 4" key="1">
    <citation type="journal article" date="2009" name="Stand. Genomic Sci.">
        <title>Complete genome sequence of Pirellula staleyi type strain (ATCC 27377).</title>
        <authorList>
            <person name="Clum A."/>
            <person name="Tindall B.J."/>
            <person name="Sikorski J."/>
            <person name="Ivanova N."/>
            <person name="Mavrommatis K."/>
            <person name="Lucas S."/>
            <person name="Glavina del Rio T."/>
            <person name="Nolan M."/>
            <person name="Chen F."/>
            <person name="Tice H."/>
            <person name="Pitluck S."/>
            <person name="Cheng J.F."/>
            <person name="Chertkov O."/>
            <person name="Brettin T."/>
            <person name="Han C."/>
            <person name="Detter J.C."/>
            <person name="Kuske C."/>
            <person name="Bruce D."/>
            <person name="Goodwin L."/>
            <person name="Ovchinikova G."/>
            <person name="Pati A."/>
            <person name="Mikhailova N."/>
            <person name="Chen A."/>
            <person name="Palaniappan K."/>
            <person name="Land M."/>
            <person name="Hauser L."/>
            <person name="Chang Y.J."/>
            <person name="Jeffries C.D."/>
            <person name="Chain P."/>
            <person name="Rohde M."/>
            <person name="Goker M."/>
            <person name="Bristow J."/>
            <person name="Eisen J.A."/>
            <person name="Markowitz V."/>
            <person name="Hugenholtz P."/>
            <person name="Kyrpides N.C."/>
            <person name="Klenk H.P."/>
            <person name="Lapidus A."/>
        </authorList>
    </citation>
    <scope>NUCLEOTIDE SEQUENCE [LARGE SCALE GENOMIC DNA]</scope>
    <source>
        <strain evidence="4">ATCC 27377 / DSM 6068 / ICPB 4128</strain>
    </source>
</reference>
<dbReference type="InterPro" id="IPR012495">
    <property type="entry name" value="TadE-like_dom"/>
</dbReference>
<keyword evidence="1" id="KW-0472">Membrane</keyword>
<sequence>MNIMNKASHNSSPRSAAPAARRQRSRLGAALSIELIMVLPILLVLLLAIVEFGILLMNSQGVAAATNHGAREAALASSTRASVEGAIDAALARYTWRNNREVLLFVNGAADPTGALLAAAPSGTRVSVTVNVPMDKAAPDLLTFFGISIAGKELSTTYVTFKE</sequence>
<keyword evidence="1" id="KW-1133">Transmembrane helix</keyword>
<keyword evidence="1" id="KW-0812">Transmembrane</keyword>
<proteinExistence type="predicted"/>
<organism evidence="3 4">
    <name type="scientific">Pirellula staleyi (strain ATCC 27377 / DSM 6068 / ICPB 4128)</name>
    <name type="common">Pirella staleyi</name>
    <dbReference type="NCBI Taxonomy" id="530564"/>
    <lineage>
        <taxon>Bacteria</taxon>
        <taxon>Pseudomonadati</taxon>
        <taxon>Planctomycetota</taxon>
        <taxon>Planctomycetia</taxon>
        <taxon>Pirellulales</taxon>
        <taxon>Pirellulaceae</taxon>
        <taxon>Pirellula</taxon>
    </lineage>
</organism>
<dbReference type="Pfam" id="PF07811">
    <property type="entry name" value="TadE"/>
    <property type="match status" value="1"/>
</dbReference>
<evidence type="ECO:0000256" key="1">
    <source>
        <dbReference type="SAM" id="Phobius"/>
    </source>
</evidence>
<dbReference type="eggNOG" id="ENOG502ZHPU">
    <property type="taxonomic scope" value="Bacteria"/>
</dbReference>
<name>D2R8E7_PIRSD</name>
<dbReference type="HOGENOM" id="CLU_1625537_0_0_0"/>
<feature type="domain" description="TadE-like" evidence="2">
    <location>
        <begin position="31"/>
        <end position="71"/>
    </location>
</feature>
<keyword evidence="4" id="KW-1185">Reference proteome</keyword>
<dbReference type="Proteomes" id="UP000001887">
    <property type="component" value="Chromosome"/>
</dbReference>
<gene>
    <name evidence="3" type="ordered locus">Psta_1081</name>
</gene>
<accession>D2R8E7</accession>
<dbReference type="EMBL" id="CP001848">
    <property type="protein sequence ID" value="ADB15764.1"/>
    <property type="molecule type" value="Genomic_DNA"/>
</dbReference>
<dbReference type="AlphaFoldDB" id="D2R8E7"/>
<evidence type="ECO:0000313" key="4">
    <source>
        <dbReference type="Proteomes" id="UP000001887"/>
    </source>
</evidence>
<evidence type="ECO:0000259" key="2">
    <source>
        <dbReference type="Pfam" id="PF07811"/>
    </source>
</evidence>
<dbReference type="STRING" id="530564.Psta_1081"/>
<evidence type="ECO:0000313" key="3">
    <source>
        <dbReference type="EMBL" id="ADB15764.1"/>
    </source>
</evidence>
<protein>
    <submittedName>
        <fullName evidence="3">TadE family protein</fullName>
    </submittedName>
</protein>
<feature type="transmembrane region" description="Helical" evidence="1">
    <location>
        <begin position="31"/>
        <end position="57"/>
    </location>
</feature>